<proteinExistence type="predicted"/>
<keyword evidence="3" id="KW-1185">Reference proteome</keyword>
<accession>A0A0A2WJ68</accession>
<protein>
    <submittedName>
        <fullName evidence="2">Integral membrane protein</fullName>
    </submittedName>
</protein>
<gene>
    <name evidence="2" type="ORF">LF41_1670</name>
</gene>
<comment type="caution">
    <text evidence="2">The sequence shown here is derived from an EMBL/GenBank/DDBJ whole genome shotgun (WGS) entry which is preliminary data.</text>
</comment>
<dbReference type="eggNOG" id="COG5488">
    <property type="taxonomic scope" value="Bacteria"/>
</dbReference>
<dbReference type="STRING" id="1300345.LF41_1670"/>
<dbReference type="Pfam" id="PF10003">
    <property type="entry name" value="DUF2244"/>
    <property type="match status" value="1"/>
</dbReference>
<dbReference type="EMBL" id="JRKJ01000021">
    <property type="protein sequence ID" value="KGQ18310.1"/>
    <property type="molecule type" value="Genomic_DNA"/>
</dbReference>
<dbReference type="AlphaFoldDB" id="A0A0A2WJ68"/>
<evidence type="ECO:0000313" key="2">
    <source>
        <dbReference type="EMBL" id="KGQ18310.1"/>
    </source>
</evidence>
<sequence length="159" mass="17111">MIEMVSSGVGTGAQLRLRPPRALTARQFLALFASLAAAMWLVAGLGWWGGNVFAPAFALLDSALVAVALRWLWRLGERREVISIGPEAVEVWRSAQPAPAFRAHPVWVRLDVEGDGESVVLSSSGVRCEVGAFLGPGERKQLAQRLRALLEASRAPPTS</sequence>
<feature type="transmembrane region" description="Helical" evidence="1">
    <location>
        <begin position="54"/>
        <end position="73"/>
    </location>
</feature>
<dbReference type="PATRIC" id="fig|1300345.3.peg.2733"/>
<dbReference type="InterPro" id="IPR019253">
    <property type="entry name" value="DUF2244_TM"/>
</dbReference>
<keyword evidence="1" id="KW-1133">Transmembrane helix</keyword>
<evidence type="ECO:0000256" key="1">
    <source>
        <dbReference type="SAM" id="Phobius"/>
    </source>
</evidence>
<name>A0A0A2WJ68_9GAMM</name>
<dbReference type="Proteomes" id="UP000030518">
    <property type="component" value="Unassembled WGS sequence"/>
</dbReference>
<organism evidence="2 3">
    <name type="scientific">Lysobacter dokdonensis DS-58</name>
    <dbReference type="NCBI Taxonomy" id="1300345"/>
    <lineage>
        <taxon>Bacteria</taxon>
        <taxon>Pseudomonadati</taxon>
        <taxon>Pseudomonadota</taxon>
        <taxon>Gammaproteobacteria</taxon>
        <taxon>Lysobacterales</taxon>
        <taxon>Lysobacteraceae</taxon>
        <taxon>Noviluteimonas</taxon>
    </lineage>
</organism>
<keyword evidence="1" id="KW-0472">Membrane</keyword>
<feature type="transmembrane region" description="Helical" evidence="1">
    <location>
        <begin position="28"/>
        <end position="48"/>
    </location>
</feature>
<dbReference type="OrthoDB" id="5952290at2"/>
<keyword evidence="1" id="KW-0812">Transmembrane</keyword>
<reference evidence="2 3" key="1">
    <citation type="submission" date="2014-09" db="EMBL/GenBank/DDBJ databases">
        <title>Genome sequences of Lysobacter dokdonensis DS-58.</title>
        <authorList>
            <person name="Kim J.F."/>
            <person name="Kwak M.-J."/>
        </authorList>
    </citation>
    <scope>NUCLEOTIDE SEQUENCE [LARGE SCALE GENOMIC DNA]</scope>
    <source>
        <strain evidence="2 3">DS-58</strain>
    </source>
</reference>
<evidence type="ECO:0000313" key="3">
    <source>
        <dbReference type="Proteomes" id="UP000030518"/>
    </source>
</evidence>